<accession>A0A556TUW2</accession>
<gene>
    <name evidence="1" type="ORF">Baya_5498</name>
</gene>
<proteinExistence type="predicted"/>
<dbReference type="EMBL" id="VCAZ01000020">
    <property type="protein sequence ID" value="TSK77087.1"/>
    <property type="molecule type" value="Genomic_DNA"/>
</dbReference>
<protein>
    <submittedName>
        <fullName evidence="1">Uncharacterized protein</fullName>
    </submittedName>
</protein>
<organism evidence="1 2">
    <name type="scientific">Bagarius yarrelli</name>
    <name type="common">Goonch</name>
    <name type="synonym">Bagrus yarrelli</name>
    <dbReference type="NCBI Taxonomy" id="175774"/>
    <lineage>
        <taxon>Eukaryota</taxon>
        <taxon>Metazoa</taxon>
        <taxon>Chordata</taxon>
        <taxon>Craniata</taxon>
        <taxon>Vertebrata</taxon>
        <taxon>Euteleostomi</taxon>
        <taxon>Actinopterygii</taxon>
        <taxon>Neopterygii</taxon>
        <taxon>Teleostei</taxon>
        <taxon>Ostariophysi</taxon>
        <taxon>Siluriformes</taxon>
        <taxon>Sisoridae</taxon>
        <taxon>Sisorinae</taxon>
        <taxon>Bagarius</taxon>
    </lineage>
</organism>
<evidence type="ECO:0000313" key="2">
    <source>
        <dbReference type="Proteomes" id="UP000319801"/>
    </source>
</evidence>
<evidence type="ECO:0000313" key="1">
    <source>
        <dbReference type="EMBL" id="TSK77087.1"/>
    </source>
</evidence>
<reference evidence="1 2" key="1">
    <citation type="journal article" date="2019" name="Genome Biol. Evol.">
        <title>Whole-Genome Sequencing of the Giant Devil Catfish, Bagarius yarrelli.</title>
        <authorList>
            <person name="Jiang W."/>
            <person name="Lv Y."/>
            <person name="Cheng L."/>
            <person name="Yang K."/>
            <person name="Chao B."/>
            <person name="Wang X."/>
            <person name="Li Y."/>
            <person name="Pan X."/>
            <person name="You X."/>
            <person name="Zhang Y."/>
            <person name="Yang J."/>
            <person name="Li J."/>
            <person name="Zhang X."/>
            <person name="Liu S."/>
            <person name="Sun C."/>
            <person name="Yang J."/>
            <person name="Shi Q."/>
        </authorList>
    </citation>
    <scope>NUCLEOTIDE SEQUENCE [LARGE SCALE GENOMIC DNA]</scope>
    <source>
        <strain evidence="1">JWS20170419001</strain>
        <tissue evidence="1">Muscle</tissue>
    </source>
</reference>
<sequence length="127" mass="14430">MASNGDLDVYRHSITNTLTGSILLIAHLWTKTLQHSEKNIKVTGRDGLFLMNTQRYAAKTESKLEQYCTALLRNRNLERGWCFANVLQELSCLAFGPSRMPLRLKPSLCCETKDFCVDGTTPYPQRC</sequence>
<dbReference type="Proteomes" id="UP000319801">
    <property type="component" value="Unassembled WGS sequence"/>
</dbReference>
<dbReference type="AlphaFoldDB" id="A0A556TUW2"/>
<keyword evidence="2" id="KW-1185">Reference proteome</keyword>
<comment type="caution">
    <text evidence="1">The sequence shown here is derived from an EMBL/GenBank/DDBJ whole genome shotgun (WGS) entry which is preliminary data.</text>
</comment>
<name>A0A556TUW2_BAGYA</name>